<keyword evidence="2" id="KW-0732">Signal</keyword>
<evidence type="ECO:0000256" key="1">
    <source>
        <dbReference type="SAM" id="Phobius"/>
    </source>
</evidence>
<reference evidence="3" key="1">
    <citation type="submission" date="2018-01" db="EMBL/GenBank/DDBJ databases">
        <authorList>
            <person name="Regsiter A."/>
            <person name="William W."/>
        </authorList>
    </citation>
    <scope>NUCLEOTIDE SEQUENCE</scope>
    <source>
        <strain evidence="3">TRIP AH-1</strain>
    </source>
</reference>
<feature type="transmembrane region" description="Helical" evidence="1">
    <location>
        <begin position="166"/>
        <end position="185"/>
    </location>
</feature>
<sequence length="191" mass="21295">MKKMILTSGALANLLAAMVLLLCVNPALAALFEDSYDWNSSGTFQGRTYQEIGNNSSMFNYEWSQTINFAPAAAEVNWATLTLSYIKNSHTPTGEYWFLSDNNNLKIGNLVHSENQWEDQDFDISFLFTSSPVNSFTLALKLTENTTGMDKIYLDKCLIYGDYTPVPIPPTVLLMGTGLAGLIAIRRRRAD</sequence>
<name>A0A445MZN6_9BACT</name>
<organism evidence="3">
    <name type="scientific">uncultured Desulfobacterium sp</name>
    <dbReference type="NCBI Taxonomy" id="201089"/>
    <lineage>
        <taxon>Bacteria</taxon>
        <taxon>Pseudomonadati</taxon>
        <taxon>Thermodesulfobacteriota</taxon>
        <taxon>Desulfobacteria</taxon>
        <taxon>Desulfobacterales</taxon>
        <taxon>Desulfobacteriaceae</taxon>
        <taxon>Desulfobacterium</taxon>
        <taxon>environmental samples</taxon>
    </lineage>
</organism>
<evidence type="ECO:0000256" key="2">
    <source>
        <dbReference type="SAM" id="SignalP"/>
    </source>
</evidence>
<keyword evidence="1" id="KW-0812">Transmembrane</keyword>
<feature type="signal peptide" evidence="2">
    <location>
        <begin position="1"/>
        <end position="29"/>
    </location>
</feature>
<protein>
    <submittedName>
        <fullName evidence="3">Putative PEP motif anchor domain protein</fullName>
    </submittedName>
</protein>
<gene>
    <name evidence="3" type="ORF">PITCH_A390057</name>
</gene>
<keyword evidence="1" id="KW-0472">Membrane</keyword>
<evidence type="ECO:0000313" key="3">
    <source>
        <dbReference type="EMBL" id="SPD74960.1"/>
    </source>
</evidence>
<dbReference type="AlphaFoldDB" id="A0A445MZN6"/>
<keyword evidence="1" id="KW-1133">Transmembrane helix</keyword>
<dbReference type="EMBL" id="OJIN01000180">
    <property type="protein sequence ID" value="SPD74960.1"/>
    <property type="molecule type" value="Genomic_DNA"/>
</dbReference>
<accession>A0A445MZN6</accession>
<feature type="chain" id="PRO_5019308437" evidence="2">
    <location>
        <begin position="30"/>
        <end position="191"/>
    </location>
</feature>
<proteinExistence type="predicted"/>